<proteinExistence type="predicted"/>
<keyword evidence="2" id="KW-1185">Reference proteome</keyword>
<dbReference type="EMBL" id="KQ989402">
    <property type="protein sequence ID" value="KZV54667.1"/>
    <property type="molecule type" value="Genomic_DNA"/>
</dbReference>
<dbReference type="AlphaFoldDB" id="A0A2Z7D6P5"/>
<name>A0A2Z7D6P5_9LAMI</name>
<evidence type="ECO:0000313" key="1">
    <source>
        <dbReference type="EMBL" id="KZV54667.1"/>
    </source>
</evidence>
<accession>A0A2Z7D6P5</accession>
<protein>
    <submittedName>
        <fullName evidence="1">Uncharacterized protein</fullName>
    </submittedName>
</protein>
<gene>
    <name evidence="1" type="ORF">F511_20657</name>
</gene>
<evidence type="ECO:0000313" key="2">
    <source>
        <dbReference type="Proteomes" id="UP000250235"/>
    </source>
</evidence>
<dbReference type="Proteomes" id="UP000250235">
    <property type="component" value="Unassembled WGS sequence"/>
</dbReference>
<organism evidence="1 2">
    <name type="scientific">Dorcoceras hygrometricum</name>
    <dbReference type="NCBI Taxonomy" id="472368"/>
    <lineage>
        <taxon>Eukaryota</taxon>
        <taxon>Viridiplantae</taxon>
        <taxon>Streptophyta</taxon>
        <taxon>Embryophyta</taxon>
        <taxon>Tracheophyta</taxon>
        <taxon>Spermatophyta</taxon>
        <taxon>Magnoliopsida</taxon>
        <taxon>eudicotyledons</taxon>
        <taxon>Gunneridae</taxon>
        <taxon>Pentapetalae</taxon>
        <taxon>asterids</taxon>
        <taxon>lamiids</taxon>
        <taxon>Lamiales</taxon>
        <taxon>Gesneriaceae</taxon>
        <taxon>Didymocarpoideae</taxon>
        <taxon>Trichosporeae</taxon>
        <taxon>Loxocarpinae</taxon>
        <taxon>Dorcoceras</taxon>
    </lineage>
</organism>
<sequence length="149" mass="16609">MDRIGDYLPQSTEKSRVLVIPVGARHKCQQARLVLAQGLYVVVFMRSGRWCLCNCAACFIAYELKRRRFSKSGLLRGHERSVVLCVEIWFQHVNVGQLSCSVFQRLAIGPDLLTCAECSRVVFSVPDFTVALCVVVVGQSWVELVAASS</sequence>
<reference evidence="1 2" key="1">
    <citation type="journal article" date="2015" name="Proc. Natl. Acad. Sci. U.S.A.">
        <title>The resurrection genome of Boea hygrometrica: A blueprint for survival of dehydration.</title>
        <authorList>
            <person name="Xiao L."/>
            <person name="Yang G."/>
            <person name="Zhang L."/>
            <person name="Yang X."/>
            <person name="Zhao S."/>
            <person name="Ji Z."/>
            <person name="Zhou Q."/>
            <person name="Hu M."/>
            <person name="Wang Y."/>
            <person name="Chen M."/>
            <person name="Xu Y."/>
            <person name="Jin H."/>
            <person name="Xiao X."/>
            <person name="Hu G."/>
            <person name="Bao F."/>
            <person name="Hu Y."/>
            <person name="Wan P."/>
            <person name="Li L."/>
            <person name="Deng X."/>
            <person name="Kuang T."/>
            <person name="Xiang C."/>
            <person name="Zhu J.K."/>
            <person name="Oliver M.J."/>
            <person name="He Y."/>
        </authorList>
    </citation>
    <scope>NUCLEOTIDE SEQUENCE [LARGE SCALE GENOMIC DNA]</scope>
    <source>
        <strain evidence="2">cv. XS01</strain>
    </source>
</reference>